<evidence type="ECO:0000313" key="3">
    <source>
        <dbReference type="Proteomes" id="UP000184080"/>
    </source>
</evidence>
<gene>
    <name evidence="2" type="ORF">SAMN05444401_3941</name>
</gene>
<dbReference type="EMBL" id="FQZO01000008">
    <property type="protein sequence ID" value="SHJ81050.1"/>
    <property type="molecule type" value="Genomic_DNA"/>
</dbReference>
<dbReference type="STRING" id="1121298.SAMN05444401_3941"/>
<proteinExistence type="inferred from homology"/>
<dbReference type="AlphaFoldDB" id="A0A1M6MCE5"/>
<dbReference type="RefSeq" id="WP_073010849.1">
    <property type="nucleotide sequence ID" value="NZ_FQZO01000008.1"/>
</dbReference>
<dbReference type="Pfam" id="PF04525">
    <property type="entry name" value="LOR"/>
    <property type="match status" value="1"/>
</dbReference>
<dbReference type="InterPro" id="IPR025659">
    <property type="entry name" value="Tubby-like_C"/>
</dbReference>
<keyword evidence="3" id="KW-1185">Reference proteome</keyword>
<protein>
    <submittedName>
        <fullName evidence="2">Uncharacterized protein YxjI</fullName>
    </submittedName>
</protein>
<dbReference type="OrthoDB" id="652307at2"/>
<organism evidence="2 3">
    <name type="scientific">Clostridium amylolyticum</name>
    <dbReference type="NCBI Taxonomy" id="1121298"/>
    <lineage>
        <taxon>Bacteria</taxon>
        <taxon>Bacillati</taxon>
        <taxon>Bacillota</taxon>
        <taxon>Clostridia</taxon>
        <taxon>Eubacteriales</taxon>
        <taxon>Clostridiaceae</taxon>
        <taxon>Clostridium</taxon>
    </lineage>
</organism>
<evidence type="ECO:0000256" key="1">
    <source>
        <dbReference type="ARBA" id="ARBA00005437"/>
    </source>
</evidence>
<dbReference type="Proteomes" id="UP000184080">
    <property type="component" value="Unassembled WGS sequence"/>
</dbReference>
<dbReference type="InterPro" id="IPR007612">
    <property type="entry name" value="LOR"/>
</dbReference>
<dbReference type="SUPFAM" id="SSF54518">
    <property type="entry name" value="Tubby C-terminal domain-like"/>
    <property type="match status" value="1"/>
</dbReference>
<accession>A0A1M6MCE5</accession>
<sequence length="160" mass="18314">MRYYVKENLIAYGDKYIIKDEMGNKRYQVSEKLLNIGNKIKLLDNNGKEVIQINQARRSALPEYKILMNSKEIGQVKKNFASITNNLSIKSIYGVYRLEGELINHNFTILDDLGNNVVSVSSNTLPPEDNYFVDIDDNINQAFMLAVIIIIDAITHNENK</sequence>
<name>A0A1M6MCE5_9CLOT</name>
<dbReference type="Gene3D" id="2.40.160.200">
    <property type="entry name" value="LURP1-related"/>
    <property type="match status" value="1"/>
</dbReference>
<reference evidence="2 3" key="1">
    <citation type="submission" date="2016-11" db="EMBL/GenBank/DDBJ databases">
        <authorList>
            <person name="Jaros S."/>
            <person name="Januszkiewicz K."/>
            <person name="Wedrychowicz H."/>
        </authorList>
    </citation>
    <scope>NUCLEOTIDE SEQUENCE [LARGE SCALE GENOMIC DNA]</scope>
    <source>
        <strain evidence="2 3">DSM 21864</strain>
    </source>
</reference>
<dbReference type="InterPro" id="IPR038595">
    <property type="entry name" value="LOR_sf"/>
</dbReference>
<comment type="similarity">
    <text evidence="1">Belongs to the LOR family.</text>
</comment>
<evidence type="ECO:0000313" key="2">
    <source>
        <dbReference type="EMBL" id="SHJ81050.1"/>
    </source>
</evidence>